<dbReference type="Proteomes" id="UP000525987">
    <property type="component" value="Unassembled WGS sequence"/>
</dbReference>
<dbReference type="InterPro" id="IPR002750">
    <property type="entry name" value="CobE/GbiG_C"/>
</dbReference>
<comment type="caution">
    <text evidence="2">The sequence shown here is derived from an EMBL/GenBank/DDBJ whole genome shotgun (WGS) entry which is preliminary data.</text>
</comment>
<feature type="domain" description="CobE/GbiG C-terminal" evidence="1">
    <location>
        <begin position="8"/>
        <end position="121"/>
    </location>
</feature>
<dbReference type="EC" id="3.7.1.12" evidence="2"/>
<gene>
    <name evidence="2" type="ORF">FHR96_003336</name>
</gene>
<keyword evidence="2" id="KW-0378">Hydrolase</keyword>
<dbReference type="GO" id="GO:0043779">
    <property type="term" value="F:cobalt-precorrin-5A acetaldehyde-lyase activity"/>
    <property type="evidence" value="ECO:0007669"/>
    <property type="project" value="UniProtKB-EC"/>
</dbReference>
<dbReference type="SUPFAM" id="SSF159664">
    <property type="entry name" value="CobE/GbiG C-terminal domain-like"/>
    <property type="match status" value="1"/>
</dbReference>
<dbReference type="Gene3D" id="3.30.420.180">
    <property type="entry name" value="CobE/GbiG C-terminal domain"/>
    <property type="match status" value="1"/>
</dbReference>
<accession>A0A7W5G6E2</accession>
<name>A0A7W5G6E2_9GAMM</name>
<proteinExistence type="predicted"/>
<dbReference type="AlphaFoldDB" id="A0A7W5G6E2"/>
<dbReference type="EMBL" id="JACHXM010000021">
    <property type="protein sequence ID" value="MBB3142443.1"/>
    <property type="molecule type" value="Genomic_DNA"/>
</dbReference>
<organism evidence="2 3">
    <name type="scientific">Halomonas organivorans</name>
    <dbReference type="NCBI Taxonomy" id="257772"/>
    <lineage>
        <taxon>Bacteria</taxon>
        <taxon>Pseudomonadati</taxon>
        <taxon>Pseudomonadota</taxon>
        <taxon>Gammaproteobacteria</taxon>
        <taxon>Oceanospirillales</taxon>
        <taxon>Halomonadaceae</taxon>
        <taxon>Halomonas</taxon>
    </lineage>
</organism>
<sequence>MKSKAMKVAGFGFRRSATLASLAEALERLEARHGPADRLAAAESMRPMVQTLGDTRGLEVLGVPDEALASAETLTHSPRSRRARGTGSVAEAVARLAAGPGSELLGPRLVSSDRCATAAMANVAMTQDTPAGEMP</sequence>
<evidence type="ECO:0000313" key="3">
    <source>
        <dbReference type="Proteomes" id="UP000525987"/>
    </source>
</evidence>
<protein>
    <submittedName>
        <fullName evidence="2">Cobalt-precorrin 5A hydrolase</fullName>
        <ecNumber evidence="2">3.7.1.12</ecNumber>
    </submittedName>
</protein>
<evidence type="ECO:0000313" key="2">
    <source>
        <dbReference type="EMBL" id="MBB3142443.1"/>
    </source>
</evidence>
<dbReference type="Pfam" id="PF01890">
    <property type="entry name" value="CbiG_C"/>
    <property type="match status" value="1"/>
</dbReference>
<evidence type="ECO:0000259" key="1">
    <source>
        <dbReference type="Pfam" id="PF01890"/>
    </source>
</evidence>
<dbReference type="RefSeq" id="WP_183388812.1">
    <property type="nucleotide sequence ID" value="NZ_JACHXM010000021.1"/>
</dbReference>
<reference evidence="2 3" key="1">
    <citation type="submission" date="2020-08" db="EMBL/GenBank/DDBJ databases">
        <title>Genomic Encyclopedia of Type Strains, Phase III (KMG-III): the genomes of soil and plant-associated and newly described type strains.</title>
        <authorList>
            <person name="Whitman W."/>
        </authorList>
    </citation>
    <scope>NUCLEOTIDE SEQUENCE [LARGE SCALE GENOMIC DNA]</scope>
    <source>
        <strain evidence="2 3">CECT 5995</strain>
    </source>
</reference>
<keyword evidence="3" id="KW-1185">Reference proteome</keyword>
<dbReference type="InterPro" id="IPR036518">
    <property type="entry name" value="CobE/GbiG_C_sf"/>
</dbReference>
<dbReference type="GO" id="GO:0009236">
    <property type="term" value="P:cobalamin biosynthetic process"/>
    <property type="evidence" value="ECO:0007669"/>
    <property type="project" value="InterPro"/>
</dbReference>